<keyword evidence="1" id="KW-1185">Reference proteome</keyword>
<reference evidence="2" key="1">
    <citation type="submission" date="2022-11" db="UniProtKB">
        <authorList>
            <consortium name="WormBaseParasite"/>
        </authorList>
    </citation>
    <scope>IDENTIFICATION</scope>
</reference>
<dbReference type="WBParaSite" id="nRc.2.0.1.t08508-RA">
    <property type="protein sequence ID" value="nRc.2.0.1.t08508-RA"/>
    <property type="gene ID" value="nRc.2.0.1.g08508"/>
</dbReference>
<evidence type="ECO:0000313" key="1">
    <source>
        <dbReference type="Proteomes" id="UP000887565"/>
    </source>
</evidence>
<proteinExistence type="predicted"/>
<organism evidence="1 2">
    <name type="scientific">Romanomermis culicivorax</name>
    <name type="common">Nematode worm</name>
    <dbReference type="NCBI Taxonomy" id="13658"/>
    <lineage>
        <taxon>Eukaryota</taxon>
        <taxon>Metazoa</taxon>
        <taxon>Ecdysozoa</taxon>
        <taxon>Nematoda</taxon>
        <taxon>Enoplea</taxon>
        <taxon>Dorylaimia</taxon>
        <taxon>Mermithida</taxon>
        <taxon>Mermithoidea</taxon>
        <taxon>Mermithidae</taxon>
        <taxon>Romanomermis</taxon>
    </lineage>
</organism>
<evidence type="ECO:0000313" key="2">
    <source>
        <dbReference type="WBParaSite" id="nRc.2.0.1.t08508-RA"/>
    </source>
</evidence>
<dbReference type="Proteomes" id="UP000887565">
    <property type="component" value="Unplaced"/>
</dbReference>
<dbReference type="AlphaFoldDB" id="A0A915I302"/>
<protein>
    <submittedName>
        <fullName evidence="2">Uncharacterized protein</fullName>
    </submittedName>
</protein>
<sequence length="108" mass="12197">MDIEPQRRTLKHCLYYARGFGSDPDPLNQIFFGYGSDPDPLNQIFQDPDPDPLLSMIKIRFSPSSSSKRGGTVMNVVVYLFIERLLSSKVPILRKSRFLEGLDSSKSG</sequence>
<name>A0A915I302_ROMCU</name>
<accession>A0A915I302</accession>